<dbReference type="InParanoid" id="A0A3Q7GPK9"/>
<name>A0A3Q7GPK9_SOLLC</name>
<proteinExistence type="predicted"/>
<sequence>MEEEYKIRLGYVYNTLGGGTKTLIYVELPNQILSLIQCTYLNPASNKWDTTKPSTKGTLTASSSYRFLMENEHEDQQNLNNPCWIWALKCPNRIKFFLWLFHHLILTTKSYHQYIRMDVSNLCNLCKNPETIEHIFVECSNVRELWRELGDYLQRSNWLTLIKDLNINIKSHITWKEVYPFYIWIIWLKRNKNYHNNEIKNILWAIYHIVECYILTDNTHTDEKNIIICLKLTAPSQGYKLNSDGSSMGSTSQGGTSGVIRNSKVNVDFNEIITLIHREHPTYENISSDCRDLLQRLRNPPIHHEFIETNQVVDSLAKEGAKMDQIIS</sequence>
<dbReference type="Pfam" id="PF13966">
    <property type="entry name" value="zf-RVT"/>
    <property type="match status" value="1"/>
</dbReference>
<protein>
    <recommendedName>
        <fullName evidence="1">Reverse transcriptase zinc-binding domain-containing protein</fullName>
    </recommendedName>
</protein>
<accession>A0A3Q7GPK9</accession>
<dbReference type="Proteomes" id="UP000004994">
    <property type="component" value="Chromosome 6"/>
</dbReference>
<keyword evidence="3" id="KW-1185">Reference proteome</keyword>
<dbReference type="EnsemblPlants" id="Solyc06g018002.1.1">
    <property type="protein sequence ID" value="Solyc06g018002.1.1"/>
    <property type="gene ID" value="Solyc06g018002.1"/>
</dbReference>
<evidence type="ECO:0000313" key="2">
    <source>
        <dbReference type="EnsemblPlants" id="Solyc06g018002.1.1"/>
    </source>
</evidence>
<dbReference type="OMA" id="FLMENEH"/>
<evidence type="ECO:0000259" key="1">
    <source>
        <dbReference type="Pfam" id="PF13966"/>
    </source>
</evidence>
<dbReference type="InterPro" id="IPR026960">
    <property type="entry name" value="RVT-Znf"/>
</dbReference>
<feature type="domain" description="Reverse transcriptase zinc-binding" evidence="1">
    <location>
        <begin position="61"/>
        <end position="146"/>
    </location>
</feature>
<dbReference type="AlphaFoldDB" id="A0A3Q7GPK9"/>
<reference evidence="2" key="1">
    <citation type="journal article" date="2012" name="Nature">
        <title>The tomato genome sequence provides insights into fleshy fruit evolution.</title>
        <authorList>
            <consortium name="Tomato Genome Consortium"/>
        </authorList>
    </citation>
    <scope>NUCLEOTIDE SEQUENCE [LARGE SCALE GENOMIC DNA]</scope>
    <source>
        <strain evidence="2">cv. Heinz 1706</strain>
    </source>
</reference>
<organism evidence="2">
    <name type="scientific">Solanum lycopersicum</name>
    <name type="common">Tomato</name>
    <name type="synonym">Lycopersicon esculentum</name>
    <dbReference type="NCBI Taxonomy" id="4081"/>
    <lineage>
        <taxon>Eukaryota</taxon>
        <taxon>Viridiplantae</taxon>
        <taxon>Streptophyta</taxon>
        <taxon>Embryophyta</taxon>
        <taxon>Tracheophyta</taxon>
        <taxon>Spermatophyta</taxon>
        <taxon>Magnoliopsida</taxon>
        <taxon>eudicotyledons</taxon>
        <taxon>Gunneridae</taxon>
        <taxon>Pentapetalae</taxon>
        <taxon>asterids</taxon>
        <taxon>lamiids</taxon>
        <taxon>Solanales</taxon>
        <taxon>Solanaceae</taxon>
        <taxon>Solanoideae</taxon>
        <taxon>Solaneae</taxon>
        <taxon>Solanum</taxon>
        <taxon>Solanum subgen. Lycopersicon</taxon>
    </lineage>
</organism>
<dbReference type="Gramene" id="Solyc06g018002.1.1">
    <property type="protein sequence ID" value="Solyc06g018002.1.1"/>
    <property type="gene ID" value="Solyc06g018002.1"/>
</dbReference>
<reference evidence="2" key="2">
    <citation type="submission" date="2019-01" db="UniProtKB">
        <authorList>
            <consortium name="EnsemblPlants"/>
        </authorList>
    </citation>
    <scope>IDENTIFICATION</scope>
    <source>
        <strain evidence="2">cv. Heinz 1706</strain>
    </source>
</reference>
<evidence type="ECO:0000313" key="3">
    <source>
        <dbReference type="Proteomes" id="UP000004994"/>
    </source>
</evidence>